<sequence>MSAKDEKPTPHHNYHPLKLLGIFLIWTISLYIALVIIKNYDTDLPPESTEFARPPLIKNDNICKSPECITLAHQLHNWQDISVDPCQDFYRAACGKYNEQNTVQGTRLSKATKIILNLVTEHLEKNLPTTSKSEQTMQTFYRKCQEHKKLNREKQRYQEIFQTINKIGPWPMADKNWDESSFDLNDMMSNMASLGKTNFGFFSIEPTEDFTVKISQYAFIEDVTRIGKTSSNELVETIIKNILIFNNVTIDNGIFEETDKNLTKLIQAVHKVKCLDITSGYESLNFKRVRLHSGKTIGLAELRKRVPSVNFERIIKSLINPTKREEIWSKIAGKVIAEEQEPLFSNAKNFETILRTTPKRTLADLIIYSFIISEVDKFVNEVGKTCAEMTLSAFPLASLRIIVRNHFDKANLEIASKMVEDVRQSFIEMIEESHWLNEETKRNAIQKAKIMRKVVGYPKEFEIPGALDSFFETFVTSPDDSFFKLMRSVERFKTERSIDFVASSLQMLSKQDYFEANASYNLLRNLLILNIPIINDPFFDSTYPDYAKIASIGEILGHEIGHGFDTDGRMFDENGKNKNWWTPEDSAEYDKRAQCLIDQYSNFNDPDFGKNLNGSKTIDEVVADVIGINTSWRTYKKLNLVNEPKIIGFEDYDTDKLFFRLAALNWCKPRSTHSLSEQLTKRHPTSSFRVNGIFSNTKSFAEAYNCPVGSPMNPVKKCELF</sequence>
<dbReference type="GO" id="GO:0005886">
    <property type="term" value="C:plasma membrane"/>
    <property type="evidence" value="ECO:0007669"/>
    <property type="project" value="TreeGrafter"/>
</dbReference>
<dbReference type="Proteomes" id="UP000008068">
    <property type="component" value="Unassembled WGS sequence"/>
</dbReference>
<evidence type="ECO:0000256" key="7">
    <source>
        <dbReference type="ARBA" id="ARBA00023049"/>
    </source>
</evidence>
<proteinExistence type="inferred from homology"/>
<dbReference type="InterPro" id="IPR024079">
    <property type="entry name" value="MetalloPept_cat_dom_sf"/>
</dbReference>
<evidence type="ECO:0000259" key="9">
    <source>
        <dbReference type="Pfam" id="PF01431"/>
    </source>
</evidence>
<dbReference type="InterPro" id="IPR008753">
    <property type="entry name" value="Peptidase_M13_N"/>
</dbReference>
<dbReference type="PANTHER" id="PTHR11733:SF7">
    <property type="entry name" value="NEPRILYSIN METALLOPEPTIDASE FAMILY-RELATED"/>
    <property type="match status" value="1"/>
</dbReference>
<protein>
    <submittedName>
        <fullName evidence="11">Uncharacterized protein</fullName>
    </submittedName>
</protein>
<evidence type="ECO:0000256" key="1">
    <source>
        <dbReference type="ARBA" id="ARBA00001947"/>
    </source>
</evidence>
<evidence type="ECO:0000313" key="11">
    <source>
        <dbReference type="EMBL" id="EGT34334.1"/>
    </source>
</evidence>
<accession>G0NMV5</accession>
<dbReference type="OMA" id="ESTEFAR"/>
<dbReference type="SUPFAM" id="SSF55486">
    <property type="entry name" value="Metalloproteases ('zincins'), catalytic domain"/>
    <property type="match status" value="1"/>
</dbReference>
<dbReference type="GO" id="GO:0046872">
    <property type="term" value="F:metal ion binding"/>
    <property type="evidence" value="ECO:0007669"/>
    <property type="project" value="UniProtKB-KW"/>
</dbReference>
<dbReference type="PANTHER" id="PTHR11733">
    <property type="entry name" value="ZINC METALLOPROTEASE FAMILY M13 NEPRILYSIN-RELATED"/>
    <property type="match status" value="1"/>
</dbReference>
<evidence type="ECO:0000256" key="5">
    <source>
        <dbReference type="ARBA" id="ARBA00022801"/>
    </source>
</evidence>
<comment type="cofactor">
    <cofactor evidence="1">
        <name>Zn(2+)</name>
        <dbReference type="ChEBI" id="CHEBI:29105"/>
    </cofactor>
</comment>
<dbReference type="CDD" id="cd08662">
    <property type="entry name" value="M13"/>
    <property type="match status" value="1"/>
</dbReference>
<evidence type="ECO:0000313" key="12">
    <source>
        <dbReference type="Proteomes" id="UP000008068"/>
    </source>
</evidence>
<gene>
    <name evidence="11" type="ORF">CAEBREN_23386</name>
</gene>
<evidence type="ECO:0000256" key="2">
    <source>
        <dbReference type="ARBA" id="ARBA00007357"/>
    </source>
</evidence>
<evidence type="ECO:0000259" key="10">
    <source>
        <dbReference type="Pfam" id="PF05649"/>
    </source>
</evidence>
<keyword evidence="8" id="KW-1133">Transmembrane helix</keyword>
<reference evidence="12" key="1">
    <citation type="submission" date="2011-07" db="EMBL/GenBank/DDBJ databases">
        <authorList>
            <consortium name="Caenorhabditis brenneri Sequencing and Analysis Consortium"/>
            <person name="Wilson R.K."/>
        </authorList>
    </citation>
    <scope>NUCLEOTIDE SEQUENCE [LARGE SCALE GENOMIC DNA]</scope>
    <source>
        <strain evidence="12">PB2801</strain>
    </source>
</reference>
<name>G0NMV5_CAEBE</name>
<dbReference type="Pfam" id="PF01431">
    <property type="entry name" value="Peptidase_M13"/>
    <property type="match status" value="1"/>
</dbReference>
<keyword evidence="8" id="KW-0472">Membrane</keyword>
<dbReference type="Gene3D" id="3.40.390.10">
    <property type="entry name" value="Collagenase (Catalytic Domain)"/>
    <property type="match status" value="1"/>
</dbReference>
<dbReference type="InterPro" id="IPR042089">
    <property type="entry name" value="Peptidase_M13_dom_2"/>
</dbReference>
<evidence type="ECO:0000256" key="6">
    <source>
        <dbReference type="ARBA" id="ARBA00022833"/>
    </source>
</evidence>
<dbReference type="HOGENOM" id="CLU_006187_5_0_1"/>
<dbReference type="Gene3D" id="1.10.1380.10">
    <property type="entry name" value="Neutral endopeptidase , domain2"/>
    <property type="match status" value="1"/>
</dbReference>
<keyword evidence="7" id="KW-0482">Metalloprotease</keyword>
<dbReference type="GO" id="GO:0016485">
    <property type="term" value="P:protein processing"/>
    <property type="evidence" value="ECO:0007669"/>
    <property type="project" value="TreeGrafter"/>
</dbReference>
<dbReference type="Pfam" id="PF05649">
    <property type="entry name" value="Peptidase_M13_N"/>
    <property type="match status" value="1"/>
</dbReference>
<evidence type="ECO:0000256" key="4">
    <source>
        <dbReference type="ARBA" id="ARBA00022723"/>
    </source>
</evidence>
<dbReference type="PROSITE" id="PS51885">
    <property type="entry name" value="NEPRILYSIN"/>
    <property type="match status" value="1"/>
</dbReference>
<keyword evidence="12" id="KW-1185">Reference proteome</keyword>
<keyword evidence="6" id="KW-0862">Zinc</keyword>
<feature type="domain" description="Peptidase M13 N-terminal" evidence="10">
    <location>
        <begin position="85"/>
        <end position="458"/>
    </location>
</feature>
<dbReference type="STRING" id="135651.G0NMV5"/>
<dbReference type="InterPro" id="IPR018497">
    <property type="entry name" value="Peptidase_M13_C"/>
</dbReference>
<dbReference type="AlphaFoldDB" id="G0NMV5"/>
<feature type="domain" description="Peptidase M13 C-terminal" evidence="9">
    <location>
        <begin position="517"/>
        <end position="720"/>
    </location>
</feature>
<dbReference type="eggNOG" id="KOG3624">
    <property type="taxonomic scope" value="Eukaryota"/>
</dbReference>
<dbReference type="InterPro" id="IPR000718">
    <property type="entry name" value="Peptidase_M13"/>
</dbReference>
<comment type="similarity">
    <text evidence="2">Belongs to the peptidase M13 family.</text>
</comment>
<keyword evidence="5" id="KW-0378">Hydrolase</keyword>
<feature type="transmembrane region" description="Helical" evidence="8">
    <location>
        <begin position="20"/>
        <end position="37"/>
    </location>
</feature>
<keyword evidence="4" id="KW-0479">Metal-binding</keyword>
<keyword evidence="3" id="KW-0645">Protease</keyword>
<evidence type="ECO:0000256" key="8">
    <source>
        <dbReference type="SAM" id="Phobius"/>
    </source>
</evidence>
<dbReference type="InParanoid" id="G0NMV5"/>
<dbReference type="EMBL" id="GL379912">
    <property type="protein sequence ID" value="EGT34334.1"/>
    <property type="molecule type" value="Genomic_DNA"/>
</dbReference>
<keyword evidence="8" id="KW-0812">Transmembrane</keyword>
<dbReference type="OrthoDB" id="5863732at2759"/>
<dbReference type="GO" id="GO:0004222">
    <property type="term" value="F:metalloendopeptidase activity"/>
    <property type="evidence" value="ECO:0007669"/>
    <property type="project" value="InterPro"/>
</dbReference>
<organism evidence="12">
    <name type="scientific">Caenorhabditis brenneri</name>
    <name type="common">Nematode worm</name>
    <dbReference type="NCBI Taxonomy" id="135651"/>
    <lineage>
        <taxon>Eukaryota</taxon>
        <taxon>Metazoa</taxon>
        <taxon>Ecdysozoa</taxon>
        <taxon>Nematoda</taxon>
        <taxon>Chromadorea</taxon>
        <taxon>Rhabditida</taxon>
        <taxon>Rhabditina</taxon>
        <taxon>Rhabditomorpha</taxon>
        <taxon>Rhabditoidea</taxon>
        <taxon>Rhabditidae</taxon>
        <taxon>Peloderinae</taxon>
        <taxon>Caenorhabditis</taxon>
    </lineage>
</organism>
<evidence type="ECO:0000256" key="3">
    <source>
        <dbReference type="ARBA" id="ARBA00022670"/>
    </source>
</evidence>